<protein>
    <recommendedName>
        <fullName evidence="3">Chemokine interleukin-8-like domain-containing protein</fullName>
    </recommendedName>
</protein>
<dbReference type="GO" id="GO:0006955">
    <property type="term" value="P:immune response"/>
    <property type="evidence" value="ECO:0007669"/>
    <property type="project" value="InterPro"/>
</dbReference>
<evidence type="ECO:0000313" key="5">
    <source>
        <dbReference type="Proteomes" id="UP000594220"/>
    </source>
</evidence>
<evidence type="ECO:0000256" key="1">
    <source>
        <dbReference type="ARBA" id="ARBA00022514"/>
    </source>
</evidence>
<dbReference type="InterPro" id="IPR036048">
    <property type="entry name" value="Interleukin_8-like_sf"/>
</dbReference>
<accession>A0A7M4FIH3</accession>
<reference evidence="4" key="1">
    <citation type="submission" date="2025-08" db="UniProtKB">
        <authorList>
            <consortium name="Ensembl"/>
        </authorList>
    </citation>
    <scope>IDENTIFICATION</scope>
</reference>
<keyword evidence="1" id="KW-0202">Cytokine</keyword>
<dbReference type="InterPro" id="IPR001811">
    <property type="entry name" value="Chemokine_IL8-like_dom"/>
</dbReference>
<dbReference type="GeneTree" id="ENSGT01030000235496"/>
<dbReference type="Proteomes" id="UP000594220">
    <property type="component" value="Unplaced"/>
</dbReference>
<evidence type="ECO:0000259" key="3">
    <source>
        <dbReference type="Pfam" id="PF00048"/>
    </source>
</evidence>
<dbReference type="Ensembl" id="ENSCPRT00005027289.1">
    <property type="protein sequence ID" value="ENSCPRP00005023378.1"/>
    <property type="gene ID" value="ENSCPRG00005016238.1"/>
</dbReference>
<sequence length="138" mass="15928">MCSSWTTGPRWLCLRPPCWGPLQGGTLGLAPLTLSLCPESTMFPVSFNCCTEVSHYVPRSLLRQVQMFEIQKEDGVCHLPAVILYVRYEWLCASPHNKNVRKWLQRKKSKIPRRNVHTGRKERNKSKHKIVKNITGLK</sequence>
<evidence type="ECO:0000313" key="4">
    <source>
        <dbReference type="Ensembl" id="ENSCPRP00005023378.1"/>
    </source>
</evidence>
<keyword evidence="5" id="KW-1185">Reference proteome</keyword>
<proteinExistence type="predicted"/>
<feature type="compositionally biased region" description="Basic residues" evidence="2">
    <location>
        <begin position="111"/>
        <end position="131"/>
    </location>
</feature>
<organism evidence="4 5">
    <name type="scientific">Crocodylus porosus</name>
    <name type="common">Saltwater crocodile</name>
    <name type="synonym">Estuarine crocodile</name>
    <dbReference type="NCBI Taxonomy" id="8502"/>
    <lineage>
        <taxon>Eukaryota</taxon>
        <taxon>Metazoa</taxon>
        <taxon>Chordata</taxon>
        <taxon>Craniata</taxon>
        <taxon>Vertebrata</taxon>
        <taxon>Euteleostomi</taxon>
        <taxon>Archelosauria</taxon>
        <taxon>Archosauria</taxon>
        <taxon>Crocodylia</taxon>
        <taxon>Longirostres</taxon>
        <taxon>Crocodylidae</taxon>
        <taxon>Crocodylus</taxon>
    </lineage>
</organism>
<dbReference type="SUPFAM" id="SSF54117">
    <property type="entry name" value="Interleukin 8-like chemokines"/>
    <property type="match status" value="1"/>
</dbReference>
<dbReference type="Gene3D" id="2.40.50.40">
    <property type="match status" value="1"/>
</dbReference>
<feature type="region of interest" description="Disordered" evidence="2">
    <location>
        <begin position="111"/>
        <end position="138"/>
    </location>
</feature>
<reference evidence="4" key="2">
    <citation type="submission" date="2025-09" db="UniProtKB">
        <authorList>
            <consortium name="Ensembl"/>
        </authorList>
    </citation>
    <scope>IDENTIFICATION</scope>
</reference>
<feature type="domain" description="Chemokine interleukin-8-like" evidence="3">
    <location>
        <begin position="48"/>
        <end position="106"/>
    </location>
</feature>
<dbReference type="GO" id="GO:0005615">
    <property type="term" value="C:extracellular space"/>
    <property type="evidence" value="ECO:0007669"/>
    <property type="project" value="UniProtKB-KW"/>
</dbReference>
<name>A0A7M4FIH3_CROPO</name>
<dbReference type="AlphaFoldDB" id="A0A7M4FIH3"/>
<dbReference type="GO" id="GO:0008009">
    <property type="term" value="F:chemokine activity"/>
    <property type="evidence" value="ECO:0007669"/>
    <property type="project" value="InterPro"/>
</dbReference>
<evidence type="ECO:0000256" key="2">
    <source>
        <dbReference type="SAM" id="MobiDB-lite"/>
    </source>
</evidence>
<dbReference type="Pfam" id="PF00048">
    <property type="entry name" value="IL8"/>
    <property type="match status" value="1"/>
</dbReference>